<keyword evidence="3" id="KW-1185">Reference proteome</keyword>
<dbReference type="AlphaFoldDB" id="A0AA36JIH3"/>
<protein>
    <submittedName>
        <fullName evidence="2">Uncharacterized protein</fullName>
    </submittedName>
</protein>
<accession>A0AA36JIH3</accession>
<reference evidence="2" key="1">
    <citation type="submission" date="2023-08" db="EMBL/GenBank/DDBJ databases">
        <authorList>
            <person name="Chen Y."/>
            <person name="Shah S."/>
            <person name="Dougan E. K."/>
            <person name="Thang M."/>
            <person name="Chan C."/>
        </authorList>
    </citation>
    <scope>NUCLEOTIDE SEQUENCE</scope>
</reference>
<dbReference type="Proteomes" id="UP001178507">
    <property type="component" value="Unassembled WGS sequence"/>
</dbReference>
<evidence type="ECO:0000313" key="3">
    <source>
        <dbReference type="Proteomes" id="UP001178507"/>
    </source>
</evidence>
<gene>
    <name evidence="2" type="ORF">EVOR1521_LOCUS28697</name>
</gene>
<feature type="compositionally biased region" description="Acidic residues" evidence="1">
    <location>
        <begin position="175"/>
        <end position="186"/>
    </location>
</feature>
<name>A0AA36JIH3_9DINO</name>
<evidence type="ECO:0000256" key="1">
    <source>
        <dbReference type="SAM" id="MobiDB-lite"/>
    </source>
</evidence>
<proteinExistence type="predicted"/>
<evidence type="ECO:0000313" key="2">
    <source>
        <dbReference type="EMBL" id="CAJ1406840.1"/>
    </source>
</evidence>
<sequence length="194" mass="22426">MLLLELLHRWGFLGDRVAYLLDLHSDGPKQDRTTAVEGLNNLFLCFESLAFCIMHYRAYPAREWVRLLEAVEEKREFEDRRLWKRIESNSPQSAWWEKAKTELNPAEQIYAVSQLYTELQALRYEASHGNFMRGVTRNLSGAWGRGLTRGLTRGFTGALGGAGWSRRISHLWGDADEEDEEEEVDEHAEPLLKS</sequence>
<dbReference type="EMBL" id="CAUJNA010003649">
    <property type="protein sequence ID" value="CAJ1406840.1"/>
    <property type="molecule type" value="Genomic_DNA"/>
</dbReference>
<comment type="caution">
    <text evidence="2">The sequence shown here is derived from an EMBL/GenBank/DDBJ whole genome shotgun (WGS) entry which is preliminary data.</text>
</comment>
<feature type="region of interest" description="Disordered" evidence="1">
    <location>
        <begin position="175"/>
        <end position="194"/>
    </location>
</feature>
<organism evidence="2 3">
    <name type="scientific">Effrenium voratum</name>
    <dbReference type="NCBI Taxonomy" id="2562239"/>
    <lineage>
        <taxon>Eukaryota</taxon>
        <taxon>Sar</taxon>
        <taxon>Alveolata</taxon>
        <taxon>Dinophyceae</taxon>
        <taxon>Suessiales</taxon>
        <taxon>Symbiodiniaceae</taxon>
        <taxon>Effrenium</taxon>
    </lineage>
</organism>